<dbReference type="Pfam" id="PF16622">
    <property type="entry name" value="zf-C2H2_11"/>
    <property type="match status" value="1"/>
</dbReference>
<feature type="domain" description="C2H2-type" evidence="13">
    <location>
        <begin position="246"/>
        <end position="273"/>
    </location>
</feature>
<feature type="domain" description="C2H2-type" evidence="13">
    <location>
        <begin position="1366"/>
        <end position="1394"/>
    </location>
</feature>
<keyword evidence="7" id="KW-0805">Transcription regulation</keyword>
<organism evidence="14 15">
    <name type="scientific">Labeo rohita</name>
    <name type="common">Indian major carp</name>
    <name type="synonym">Cyprinus rohita</name>
    <dbReference type="NCBI Taxonomy" id="84645"/>
    <lineage>
        <taxon>Eukaryota</taxon>
        <taxon>Metazoa</taxon>
        <taxon>Chordata</taxon>
        <taxon>Craniata</taxon>
        <taxon>Vertebrata</taxon>
        <taxon>Euteleostomi</taxon>
        <taxon>Actinopterygii</taxon>
        <taxon>Neopterygii</taxon>
        <taxon>Teleostei</taxon>
        <taxon>Ostariophysi</taxon>
        <taxon>Cypriniformes</taxon>
        <taxon>Cyprinidae</taxon>
        <taxon>Labeoninae</taxon>
        <taxon>Labeonini</taxon>
        <taxon>Labeo</taxon>
    </lineage>
</organism>
<evidence type="ECO:0000256" key="8">
    <source>
        <dbReference type="ARBA" id="ARBA00023125"/>
    </source>
</evidence>
<evidence type="ECO:0000256" key="11">
    <source>
        <dbReference type="PROSITE-ProRule" id="PRU00042"/>
    </source>
</evidence>
<keyword evidence="9" id="KW-0804">Transcription</keyword>
<name>A0ABQ8M0C1_LABRO</name>
<evidence type="ECO:0000256" key="9">
    <source>
        <dbReference type="ARBA" id="ARBA00023163"/>
    </source>
</evidence>
<dbReference type="Gene3D" id="3.30.160.60">
    <property type="entry name" value="Classic Zinc Finger"/>
    <property type="match status" value="21"/>
</dbReference>
<proteinExistence type="inferred from homology"/>
<dbReference type="SMART" id="SM00355">
    <property type="entry name" value="ZnF_C2H2"/>
    <property type="match status" value="24"/>
</dbReference>
<dbReference type="Pfam" id="PF12874">
    <property type="entry name" value="zf-met"/>
    <property type="match status" value="1"/>
</dbReference>
<feature type="region of interest" description="Disordered" evidence="12">
    <location>
        <begin position="824"/>
        <end position="845"/>
    </location>
</feature>
<feature type="domain" description="C2H2-type" evidence="13">
    <location>
        <begin position="1395"/>
        <end position="1417"/>
    </location>
</feature>
<feature type="compositionally biased region" description="Acidic residues" evidence="12">
    <location>
        <begin position="1554"/>
        <end position="1564"/>
    </location>
</feature>
<comment type="similarity">
    <text evidence="2">Belongs to the krueppel C2H2-type zinc-finger protein family.</text>
</comment>
<feature type="domain" description="C2H2-type" evidence="13">
    <location>
        <begin position="645"/>
        <end position="672"/>
    </location>
</feature>
<gene>
    <name evidence="14" type="ORF">H4Q32_024288</name>
</gene>
<feature type="domain" description="C2H2-type" evidence="13">
    <location>
        <begin position="445"/>
        <end position="472"/>
    </location>
</feature>
<evidence type="ECO:0000313" key="15">
    <source>
        <dbReference type="Proteomes" id="UP000830375"/>
    </source>
</evidence>
<feature type="domain" description="C2H2-type" evidence="13">
    <location>
        <begin position="417"/>
        <end position="444"/>
    </location>
</feature>
<evidence type="ECO:0000313" key="14">
    <source>
        <dbReference type="EMBL" id="KAI2655691.1"/>
    </source>
</evidence>
<feature type="domain" description="C2H2-type" evidence="13">
    <location>
        <begin position="501"/>
        <end position="523"/>
    </location>
</feature>
<keyword evidence="6" id="KW-0862">Zinc</keyword>
<evidence type="ECO:0000256" key="6">
    <source>
        <dbReference type="ARBA" id="ARBA00022833"/>
    </source>
</evidence>
<feature type="domain" description="C2H2-type" evidence="13">
    <location>
        <begin position="1431"/>
        <end position="1458"/>
    </location>
</feature>
<dbReference type="PROSITE" id="PS00028">
    <property type="entry name" value="ZINC_FINGER_C2H2_1"/>
    <property type="match status" value="23"/>
</dbReference>
<dbReference type="InterPro" id="IPR013087">
    <property type="entry name" value="Znf_C2H2_type"/>
</dbReference>
<evidence type="ECO:0000256" key="5">
    <source>
        <dbReference type="ARBA" id="ARBA00022771"/>
    </source>
</evidence>
<feature type="domain" description="C2H2-type" evidence="13">
    <location>
        <begin position="218"/>
        <end position="245"/>
    </location>
</feature>
<evidence type="ECO:0000256" key="3">
    <source>
        <dbReference type="ARBA" id="ARBA00022723"/>
    </source>
</evidence>
<keyword evidence="5 11" id="KW-0863">Zinc-finger</keyword>
<dbReference type="Proteomes" id="UP000830375">
    <property type="component" value="Unassembled WGS sequence"/>
</dbReference>
<feature type="compositionally biased region" description="Polar residues" evidence="12">
    <location>
        <begin position="1004"/>
        <end position="1034"/>
    </location>
</feature>
<feature type="domain" description="C2H2-type" evidence="13">
    <location>
        <begin position="1459"/>
        <end position="1486"/>
    </location>
</feature>
<evidence type="ECO:0000256" key="10">
    <source>
        <dbReference type="ARBA" id="ARBA00023242"/>
    </source>
</evidence>
<comment type="caution">
    <text evidence="14">The sequence shown here is derived from an EMBL/GenBank/DDBJ whole genome shotgun (WGS) entry which is preliminary data.</text>
</comment>
<feature type="domain" description="C2H2-type" evidence="13">
    <location>
        <begin position="86"/>
        <end position="113"/>
    </location>
</feature>
<sequence length="1575" mass="174881">MIWRCCLRRLDSLKLAAILKSKSLTLHPLYKLELCRGAGRENKGLKMTAKPMEVKMQVQRARSTWKINNFPSESQLQRHLRDHEPYRCDQCPMSFNVEYNLGLHKSTHTTSEPKCPVCNKKFSRVASLKAHVMIHEKEENFLCSECGDEFILQSQLSLHLEEHRQELSGTKSHTCKTCSQEFTTQNQLKEHLKSHAKIRPVITSSRNYKNIDRRGFKNVCHHCGKTFKKPSQLVRHIRIHTGERPYKCTHCGKAFNQKVVLQTHMVRHTGEKPHMCLLCPASFSQKGNLHSHVQRVHSQKGNARVDQGAVGSEGAEGVTDVIQQLLELSDHVTADSAQPPPPGQTIGTAINQDILQSSSEKLQPDSAAPTDTSTNDGPVPSKILMTDTVVKKEKRSIIKKPPQMLGTIRQENGVRWHGCPYCSKEFKKPSDLVRHIRIHTHEKPYKCKQCFRAFAVKSTLTAHMKIHTGIKAFECQYCMKRFSTSGSMKVHQRLHTGLRPFPCPHCEKFFRTSGHRKTHVTSHFKSIHHKKHKYPRKSHKTRVSRSNLPLPDIPLQEPILITDMGLLQNQSSRAALQQYLDIVENERPYKCGFCSKAYKKSSHLKQHIRSHTGERPYKCLQCSKGFASSGVLKAHIRTHSGLRAFKCLLCDTTFTTSGSLRRHMTTHSDIRPYMYELAQQLQQQQNSNDMQPPTAVVGTGTQSMLEVVGDSQQVALPTTLGEDALQETESFVSAQHAHMGQFEAPALPQPTFEQPAMTQGVKAYKCNICDTCFTTNGSLNRHMIIHLNTKPFKCTVCEESFRTVMLRRKHMKLLHAVGPKVLETDEAGEEDDGSDRSGIKRNRNGIITLTEEQTAELAKRDPGDEASLSEKVLAQTAAERDRISEVKDKCVELNIEPKFANRCQHIRIHTGEKPYKCDECGKCFTVKSTLDCHVKTHSGQKLFSCHMCNTSFSTKGSLKVHMRLHTGSKPFKCPHCDLRFRTSGHRKTHIQGHIRPSDRKAKRSSSTEQQSSGRQEVQSIPQAQHPSSAVDTQSSVGLLPTATTDPNIYIPGNSVLAGQYDPSLLQQGLVGQAILPATVSEGLATLEGIHLQLTPTNLVCPNVQISGIDPSNINNITLQIDPSILQHGGLLSHSLTTDSGLTPHTTAHLMTAGDASVPANVVIHPLSGLSLQPPPAPASVTISNLTNEQDNASELSQVSSAAGLVNGSNSAPEITLTINNSSLTQALAQTSAAASTPATSTSEITLTIAGQDLLPQHCPTSTPNMNTGIRLAPGSNSLTLSNEQLLPHSPPPSAMTVNALAPSTSLSQTGMSAQSLVMSSAGMASDGSMTLTLADTQILDTVSLNLNTQIIDNQVEEKEAETQQKHQCYYCSQVLLTANALRRHCRQAHGKDRCHVCRVCNKAFKRATHLKEHEYVHKKGPKVNSQKPKVFKCPNCDKAFAKPSQLERHNRTHTGERPFKCPLCDKAFNQKSALQVHTVKHTGEKPYRCEVCTISFTQKSNMKLHMKRSHGYLPSSNKLIAKPQEVEVVLEHDSESDSQQAPSQEGKETQSGLDLEEVVQESSEDWQCPIPTVFP</sequence>
<evidence type="ECO:0000256" key="4">
    <source>
        <dbReference type="ARBA" id="ARBA00022737"/>
    </source>
</evidence>
<protein>
    <submittedName>
        <fullName evidence="14">Zinc finger protein 236</fullName>
    </submittedName>
</protein>
<feature type="region of interest" description="Disordered" evidence="12">
    <location>
        <begin position="984"/>
        <end position="1034"/>
    </location>
</feature>
<dbReference type="InterPro" id="IPR051643">
    <property type="entry name" value="Transcr_Reg_ZincFinger"/>
</dbReference>
<keyword evidence="8" id="KW-0238">DNA-binding</keyword>
<feature type="domain" description="C2H2-type" evidence="13">
    <location>
        <begin position="473"/>
        <end position="500"/>
    </location>
</feature>
<feature type="domain" description="C2H2-type" evidence="13">
    <location>
        <begin position="617"/>
        <end position="644"/>
    </location>
</feature>
<feature type="domain" description="C2H2-type" evidence="13">
    <location>
        <begin position="915"/>
        <end position="942"/>
    </location>
</feature>
<dbReference type="PANTHER" id="PTHR24396">
    <property type="entry name" value="ZINC FINGER PROTEIN"/>
    <property type="match status" value="1"/>
</dbReference>
<dbReference type="InterPro" id="IPR036236">
    <property type="entry name" value="Znf_C2H2_sf"/>
</dbReference>
<evidence type="ECO:0000259" key="13">
    <source>
        <dbReference type="PROSITE" id="PS50157"/>
    </source>
</evidence>
<dbReference type="Pfam" id="PF00096">
    <property type="entry name" value="zf-C2H2"/>
    <property type="match status" value="12"/>
</dbReference>
<dbReference type="PANTHER" id="PTHR24396:SF21">
    <property type="entry name" value="ZINC FINGER PROTEIN 236"/>
    <property type="match status" value="1"/>
</dbReference>
<dbReference type="PROSITE" id="PS50157">
    <property type="entry name" value="ZINC_FINGER_C2H2_2"/>
    <property type="match status" value="23"/>
</dbReference>
<feature type="domain" description="C2H2-type" evidence="13">
    <location>
        <begin position="274"/>
        <end position="302"/>
    </location>
</feature>
<keyword evidence="10" id="KW-0539">Nucleus</keyword>
<feature type="domain" description="C2H2-type" evidence="13">
    <location>
        <begin position="792"/>
        <end position="816"/>
    </location>
</feature>
<keyword evidence="3" id="KW-0479">Metal-binding</keyword>
<dbReference type="SUPFAM" id="SSF57667">
    <property type="entry name" value="beta-beta-alpha zinc fingers"/>
    <property type="match status" value="15"/>
</dbReference>
<keyword evidence="15" id="KW-1185">Reference proteome</keyword>
<feature type="compositionally biased region" description="Acidic residues" evidence="12">
    <location>
        <begin position="824"/>
        <end position="833"/>
    </location>
</feature>
<evidence type="ECO:0000256" key="1">
    <source>
        <dbReference type="ARBA" id="ARBA00004123"/>
    </source>
</evidence>
<feature type="region of interest" description="Disordered" evidence="12">
    <location>
        <begin position="360"/>
        <end position="382"/>
    </location>
</feature>
<dbReference type="InterPro" id="IPR041697">
    <property type="entry name" value="Znf-C2H2_11"/>
</dbReference>
<evidence type="ECO:0000256" key="12">
    <source>
        <dbReference type="SAM" id="MobiDB-lite"/>
    </source>
</evidence>
<accession>A0ABQ8M0C1</accession>
<feature type="domain" description="C2H2-type" evidence="13">
    <location>
        <begin position="764"/>
        <end position="791"/>
    </location>
</feature>
<evidence type="ECO:0000256" key="2">
    <source>
        <dbReference type="ARBA" id="ARBA00006991"/>
    </source>
</evidence>
<feature type="region of interest" description="Disordered" evidence="12">
    <location>
        <begin position="1530"/>
        <end position="1575"/>
    </location>
</feature>
<comment type="subcellular location">
    <subcellularLocation>
        <location evidence="1">Nucleus</location>
    </subcellularLocation>
</comment>
<feature type="domain" description="C2H2-type" evidence="13">
    <location>
        <begin position="173"/>
        <end position="200"/>
    </location>
</feature>
<feature type="domain" description="C2H2-type" evidence="13">
    <location>
        <begin position="1487"/>
        <end position="1510"/>
    </location>
</feature>
<feature type="domain" description="C2H2-type" evidence="13">
    <location>
        <begin position="113"/>
        <end position="140"/>
    </location>
</feature>
<feature type="domain" description="C2H2-type" evidence="13">
    <location>
        <begin position="943"/>
        <end position="970"/>
    </location>
</feature>
<dbReference type="EMBL" id="JACTAM010000016">
    <property type="protein sequence ID" value="KAI2655691.1"/>
    <property type="molecule type" value="Genomic_DNA"/>
</dbReference>
<feature type="domain" description="C2H2-type" evidence="13">
    <location>
        <begin position="589"/>
        <end position="616"/>
    </location>
</feature>
<keyword evidence="4" id="KW-0677">Repeat</keyword>
<reference evidence="14 15" key="1">
    <citation type="submission" date="2022-01" db="EMBL/GenBank/DDBJ databases">
        <title>A high-quality chromosome-level genome assembly of rohu carp, Labeo rohita.</title>
        <authorList>
            <person name="Arick M.A. II"/>
            <person name="Hsu C.-Y."/>
            <person name="Magbanua Z."/>
            <person name="Pechanova O."/>
            <person name="Grover C."/>
            <person name="Miller E."/>
            <person name="Thrash A."/>
            <person name="Ezzel L."/>
            <person name="Alam S."/>
            <person name="Benzie J."/>
            <person name="Hamilton M."/>
            <person name="Karsi A."/>
            <person name="Lawrence M.L."/>
            <person name="Peterson D.G."/>
        </authorList>
    </citation>
    <scope>NUCLEOTIDE SEQUENCE [LARGE SCALE GENOMIC DNA]</scope>
    <source>
        <strain evidence="15">BAU-BD-2019</strain>
        <tissue evidence="14">Blood</tissue>
    </source>
</reference>
<feature type="domain" description="C2H2-type" evidence="13">
    <location>
        <begin position="141"/>
        <end position="168"/>
    </location>
</feature>
<evidence type="ECO:0000256" key="7">
    <source>
        <dbReference type="ARBA" id="ARBA00023015"/>
    </source>
</evidence>